<dbReference type="Gene3D" id="1.10.30.50">
    <property type="match status" value="1"/>
</dbReference>
<feature type="region of interest" description="Disordered" evidence="1">
    <location>
        <begin position="244"/>
        <end position="420"/>
    </location>
</feature>
<sequence length="420" mass="46676">MSWLKQSDVSANHPLVLRVMELDWVDERLLNEMYGWINRCATSSAAFDRDYIVEVGTARMLAGLSRYQELLKAALYCGIFEIKEIQEQGSMRPVLKLVEEEDLFHMILKSEKEREKNRQADNRKPERSGPVRKRDGDECRWCGVIVRFGNGAGGDQKSARVGTIDHLDPRDLDSSEPTPFERLVVACKQCNSSRKDGASWDKPLRPAPETPYYSKTTADWLLDKCGYRVKVSEERRELFDPQPVPAIEGTTASMPEWARPVSDDATENSGASSIVPVATATGKVERHAATDTPAHAKPRSHSDLASFPAVHDDETVETPTLGETPEATKQATDNSGPNVQHSSPKPSPRDQTQIKNKSTDHQLKINDDEGDRSGFAGSGREGSGRVGSGLEARSSVPVPAKPVDPAKPRSRRRRPRRRKN</sequence>
<comment type="caution">
    <text evidence="2">The sequence shown here is derived from an EMBL/GenBank/DDBJ whole genome shotgun (WGS) entry which is preliminary data.</text>
</comment>
<dbReference type="EMBL" id="BMKX01000015">
    <property type="protein sequence ID" value="GGJ74458.1"/>
    <property type="molecule type" value="Genomic_DNA"/>
</dbReference>
<feature type="compositionally biased region" description="Basic residues" evidence="1">
    <location>
        <begin position="408"/>
        <end position="420"/>
    </location>
</feature>
<proteinExistence type="predicted"/>
<accession>A0ABQ2DX86</accession>
<evidence type="ECO:0000313" key="3">
    <source>
        <dbReference type="Proteomes" id="UP000606115"/>
    </source>
</evidence>
<feature type="compositionally biased region" description="Polar residues" evidence="1">
    <location>
        <begin position="327"/>
        <end position="356"/>
    </location>
</feature>
<reference evidence="3" key="1">
    <citation type="journal article" date="2019" name="Int. J. Syst. Evol. Microbiol.">
        <title>The Global Catalogue of Microorganisms (GCM) 10K type strain sequencing project: providing services to taxonomists for standard genome sequencing and annotation.</title>
        <authorList>
            <consortium name="The Broad Institute Genomics Platform"/>
            <consortium name="The Broad Institute Genome Sequencing Center for Infectious Disease"/>
            <person name="Wu L."/>
            <person name="Ma J."/>
        </authorList>
    </citation>
    <scope>NUCLEOTIDE SEQUENCE [LARGE SCALE GENOMIC DNA]</scope>
    <source>
        <strain evidence="3">CGMCC 1.3685</strain>
    </source>
</reference>
<evidence type="ECO:0008006" key="4">
    <source>
        <dbReference type="Google" id="ProtNLM"/>
    </source>
</evidence>
<dbReference type="Proteomes" id="UP000606115">
    <property type="component" value="Unassembled WGS sequence"/>
</dbReference>
<evidence type="ECO:0000256" key="1">
    <source>
        <dbReference type="SAM" id="MobiDB-lite"/>
    </source>
</evidence>
<name>A0ABQ2DX86_9MICC</name>
<keyword evidence="3" id="KW-1185">Reference proteome</keyword>
<protein>
    <recommendedName>
        <fullName evidence="4">HNH endonuclease</fullName>
    </recommendedName>
</protein>
<feature type="compositionally biased region" description="Gly residues" evidence="1">
    <location>
        <begin position="376"/>
        <end position="387"/>
    </location>
</feature>
<organism evidence="2 3">
    <name type="scientific">Glutamicibacter ardleyensis</name>
    <dbReference type="NCBI Taxonomy" id="225894"/>
    <lineage>
        <taxon>Bacteria</taxon>
        <taxon>Bacillati</taxon>
        <taxon>Actinomycetota</taxon>
        <taxon>Actinomycetes</taxon>
        <taxon>Micrococcales</taxon>
        <taxon>Micrococcaceae</taxon>
        <taxon>Glutamicibacter</taxon>
    </lineage>
</organism>
<dbReference type="GeneID" id="303306003"/>
<feature type="compositionally biased region" description="Basic and acidic residues" evidence="1">
    <location>
        <begin position="357"/>
        <end position="367"/>
    </location>
</feature>
<dbReference type="RefSeq" id="WP_188687477.1">
    <property type="nucleotide sequence ID" value="NZ_BMKX01000015.1"/>
</dbReference>
<evidence type="ECO:0000313" key="2">
    <source>
        <dbReference type="EMBL" id="GGJ74458.1"/>
    </source>
</evidence>
<feature type="region of interest" description="Disordered" evidence="1">
    <location>
        <begin position="113"/>
        <end position="135"/>
    </location>
</feature>
<gene>
    <name evidence="2" type="ORF">GCM10007173_36800</name>
</gene>